<keyword evidence="3" id="KW-1133">Transmembrane helix</keyword>
<dbReference type="InterPro" id="IPR002999">
    <property type="entry name" value="Tudor"/>
</dbReference>
<organism evidence="5 6">
    <name type="scientific">Cardiocondyla obscurior</name>
    <dbReference type="NCBI Taxonomy" id="286306"/>
    <lineage>
        <taxon>Eukaryota</taxon>
        <taxon>Metazoa</taxon>
        <taxon>Ecdysozoa</taxon>
        <taxon>Arthropoda</taxon>
        <taxon>Hexapoda</taxon>
        <taxon>Insecta</taxon>
        <taxon>Pterygota</taxon>
        <taxon>Neoptera</taxon>
        <taxon>Endopterygota</taxon>
        <taxon>Hymenoptera</taxon>
        <taxon>Apocrita</taxon>
        <taxon>Aculeata</taxon>
        <taxon>Formicoidea</taxon>
        <taxon>Formicidae</taxon>
        <taxon>Myrmicinae</taxon>
        <taxon>Cardiocondyla</taxon>
    </lineage>
</organism>
<evidence type="ECO:0000313" key="6">
    <source>
        <dbReference type="Proteomes" id="UP001430953"/>
    </source>
</evidence>
<dbReference type="GO" id="GO:0043186">
    <property type="term" value="C:P granule"/>
    <property type="evidence" value="ECO:0007669"/>
    <property type="project" value="TreeGrafter"/>
</dbReference>
<keyword evidence="1" id="KW-0694">RNA-binding</keyword>
<dbReference type="AlphaFoldDB" id="A0AAW2GKS0"/>
<dbReference type="SUPFAM" id="SSF54791">
    <property type="entry name" value="Eukaryotic type KH-domain (KH-domain type I)"/>
    <property type="match status" value="1"/>
</dbReference>
<dbReference type="Gene3D" id="2.30.30.140">
    <property type="match status" value="1"/>
</dbReference>
<name>A0AAW2GKS0_9HYME</name>
<dbReference type="InterPro" id="IPR035437">
    <property type="entry name" value="SNase_OB-fold_sf"/>
</dbReference>
<comment type="caution">
    <text evidence="5">The sequence shown here is derived from an EMBL/GenBank/DDBJ whole genome shotgun (WGS) entry which is preliminary data.</text>
</comment>
<sequence>MNKQSVLPILCGISLTTFGLSVAILLYGIIFEKEENEYDKKKKCLISKKSKSKEITLDIVIPEKYVSAIIGKGGAVVKKIQELTSTHITMEKKGLNQSSERLCQIRSDNIQNIHSAQNMIQNIIQSLPDIETFEMFIPFEAFDRVFKKKNHKDEFLQQIKKIYGIKVIIDGNTHVTKTGINRRIILKGNPNQLAPALIEIEDKIQQEAKILSQMKSKIASARIFRNSKNVIKTLDDYSNEDVHDHSLSIKVCEKFMENNECKEDIEKISGAKIIITDDKTTECKERKGIIRGTTKQIDSALNAIENKFGDICESRFGSNVDVTIKKLSESLNDISSISTVLDSPLKQNDLMEVYVSALNTPNMFWIQVIGSANIELQQLELEMTEYYNNAENRKNHMLKNITEGQMVAAKFKYDNKWYRAEVISVINSSEYQVFFVDYGDVDQIFEADICELRTDMLSLRHQALECSLANLKPLEGTWNTKTIDKFAELVYLAKWIPLVAKVKSYKEYSVDSIDGDSRCHKSLILYLDLYDKNSNQSIGDQLIQLGMAKVEEKVWSAVNSALPNNECNFPFNPFLPDQFSID</sequence>
<evidence type="ECO:0000259" key="4">
    <source>
        <dbReference type="PROSITE" id="PS50304"/>
    </source>
</evidence>
<dbReference type="InterPro" id="IPR004087">
    <property type="entry name" value="KH_dom"/>
</dbReference>
<keyword evidence="3" id="KW-0812">Transmembrane</keyword>
<dbReference type="GO" id="GO:0034587">
    <property type="term" value="P:piRNA processing"/>
    <property type="evidence" value="ECO:0007669"/>
    <property type="project" value="TreeGrafter"/>
</dbReference>
<evidence type="ECO:0000256" key="3">
    <source>
        <dbReference type="SAM" id="Phobius"/>
    </source>
</evidence>
<dbReference type="PANTHER" id="PTHR22948:SF29">
    <property type="entry name" value="FI02030P-RELATED"/>
    <property type="match status" value="1"/>
</dbReference>
<dbReference type="PANTHER" id="PTHR22948">
    <property type="entry name" value="TUDOR DOMAIN CONTAINING PROTEIN"/>
    <property type="match status" value="1"/>
</dbReference>
<dbReference type="GO" id="GO:0003723">
    <property type="term" value="F:RNA binding"/>
    <property type="evidence" value="ECO:0007669"/>
    <property type="project" value="UniProtKB-UniRule"/>
</dbReference>
<keyword evidence="6" id="KW-1185">Reference proteome</keyword>
<dbReference type="SMART" id="SM00333">
    <property type="entry name" value="TUDOR"/>
    <property type="match status" value="1"/>
</dbReference>
<dbReference type="SUPFAM" id="SSF63748">
    <property type="entry name" value="Tudor/PWWP/MBT"/>
    <property type="match status" value="1"/>
</dbReference>
<dbReference type="GO" id="GO:0030719">
    <property type="term" value="P:P granule organization"/>
    <property type="evidence" value="ECO:0007669"/>
    <property type="project" value="TreeGrafter"/>
</dbReference>
<dbReference type="InterPro" id="IPR050621">
    <property type="entry name" value="Tudor_domain_containing"/>
</dbReference>
<dbReference type="SMART" id="SM00322">
    <property type="entry name" value="KH"/>
    <property type="match status" value="2"/>
</dbReference>
<dbReference type="PROSITE" id="PS50304">
    <property type="entry name" value="TUDOR"/>
    <property type="match status" value="1"/>
</dbReference>
<dbReference type="PROSITE" id="PS50084">
    <property type="entry name" value="KH_TYPE_1"/>
    <property type="match status" value="1"/>
</dbReference>
<reference evidence="5 6" key="1">
    <citation type="submission" date="2023-03" db="EMBL/GenBank/DDBJ databases">
        <title>High recombination rates correlate with genetic variation in Cardiocondyla obscurior ants.</title>
        <authorList>
            <person name="Errbii M."/>
        </authorList>
    </citation>
    <scope>NUCLEOTIDE SEQUENCE [LARGE SCALE GENOMIC DNA]</scope>
    <source>
        <strain evidence="5">Alpha-2009</strain>
        <tissue evidence="5">Whole body</tissue>
    </source>
</reference>
<dbReference type="Gene3D" id="3.30.1370.10">
    <property type="entry name" value="K Homology domain, type 1"/>
    <property type="match status" value="1"/>
</dbReference>
<evidence type="ECO:0000256" key="1">
    <source>
        <dbReference type="PROSITE-ProRule" id="PRU00117"/>
    </source>
</evidence>
<dbReference type="Pfam" id="PF00013">
    <property type="entry name" value="KH_1"/>
    <property type="match status" value="1"/>
</dbReference>
<accession>A0AAW2GKS0</accession>
<gene>
    <name evidence="5" type="ORF">PUN28_003898</name>
</gene>
<dbReference type="InterPro" id="IPR004088">
    <property type="entry name" value="KH_dom_type_1"/>
</dbReference>
<dbReference type="Gene3D" id="2.40.50.90">
    <property type="match status" value="1"/>
</dbReference>
<protein>
    <recommendedName>
        <fullName evidence="4">Tudor domain-containing protein</fullName>
    </recommendedName>
</protein>
<feature type="transmembrane region" description="Helical" evidence="3">
    <location>
        <begin position="6"/>
        <end position="31"/>
    </location>
</feature>
<dbReference type="Proteomes" id="UP001430953">
    <property type="component" value="Unassembled WGS sequence"/>
</dbReference>
<evidence type="ECO:0000313" key="5">
    <source>
        <dbReference type="EMBL" id="KAL0128829.1"/>
    </source>
</evidence>
<proteinExistence type="predicted"/>
<dbReference type="CDD" id="cd00105">
    <property type="entry name" value="KH-I"/>
    <property type="match status" value="1"/>
</dbReference>
<keyword evidence="3" id="KW-0472">Membrane</keyword>
<dbReference type="EMBL" id="JADYXP020000003">
    <property type="protein sequence ID" value="KAL0128829.1"/>
    <property type="molecule type" value="Genomic_DNA"/>
</dbReference>
<dbReference type="FunFam" id="2.30.30.140:FF:000018">
    <property type="entry name" value="Serine/threonine-protein kinase 31"/>
    <property type="match status" value="1"/>
</dbReference>
<feature type="domain" description="Tudor" evidence="4">
    <location>
        <begin position="400"/>
        <end position="459"/>
    </location>
</feature>
<evidence type="ECO:0000256" key="2">
    <source>
        <dbReference type="SAM" id="Coils"/>
    </source>
</evidence>
<keyword evidence="2" id="KW-0175">Coiled coil</keyword>
<dbReference type="Pfam" id="PF00567">
    <property type="entry name" value="TUDOR"/>
    <property type="match status" value="1"/>
</dbReference>
<feature type="coiled-coil region" evidence="2">
    <location>
        <begin position="369"/>
        <end position="396"/>
    </location>
</feature>
<dbReference type="GO" id="GO:0007283">
    <property type="term" value="P:spermatogenesis"/>
    <property type="evidence" value="ECO:0007669"/>
    <property type="project" value="TreeGrafter"/>
</dbReference>
<dbReference type="GO" id="GO:0005739">
    <property type="term" value="C:mitochondrion"/>
    <property type="evidence" value="ECO:0007669"/>
    <property type="project" value="UniProtKB-ARBA"/>
</dbReference>
<dbReference type="InterPro" id="IPR036612">
    <property type="entry name" value="KH_dom_type_1_sf"/>
</dbReference>